<dbReference type="Proteomes" id="UP000195611">
    <property type="component" value="Unassembled WGS sequence"/>
</dbReference>
<dbReference type="Gene3D" id="3.30.70.100">
    <property type="match status" value="1"/>
</dbReference>
<evidence type="ECO:0000313" key="2">
    <source>
        <dbReference type="EMBL" id="SJN42638.1"/>
    </source>
</evidence>
<dbReference type="Pfam" id="PF03992">
    <property type="entry name" value="ABM"/>
    <property type="match status" value="1"/>
</dbReference>
<dbReference type="InterPro" id="IPR011008">
    <property type="entry name" value="Dimeric_a/b-barrel"/>
</dbReference>
<dbReference type="PROSITE" id="PS51725">
    <property type="entry name" value="ABM"/>
    <property type="match status" value="1"/>
</dbReference>
<gene>
    <name evidence="2" type="ORF">FM115_09570</name>
</gene>
<dbReference type="InterPro" id="IPR050744">
    <property type="entry name" value="AI-2_Isomerase_LsrG"/>
</dbReference>
<dbReference type="GeneID" id="96911226"/>
<organism evidence="2 3">
    <name type="scientific">Marinilactibacillus psychrotolerans 42ea</name>
    <dbReference type="NCBI Taxonomy" id="1255609"/>
    <lineage>
        <taxon>Bacteria</taxon>
        <taxon>Bacillati</taxon>
        <taxon>Bacillota</taxon>
        <taxon>Bacilli</taxon>
        <taxon>Lactobacillales</taxon>
        <taxon>Carnobacteriaceae</taxon>
        <taxon>Marinilactibacillus</taxon>
    </lineage>
</organism>
<evidence type="ECO:0000313" key="3">
    <source>
        <dbReference type="Proteomes" id="UP000195611"/>
    </source>
</evidence>
<accession>A0A1R4KEB5</accession>
<sequence length="95" mass="11027">MKIINASFFIKEDKREEFLSVVNPLIQATREEEGCVQYNLYESVEEANAFMMVEIWEDQNAIDGHNKSPLLLELFNKIPEFSSKKPIVRVSEMGE</sequence>
<dbReference type="InterPro" id="IPR007138">
    <property type="entry name" value="ABM_dom"/>
</dbReference>
<reference evidence="2 3" key="1">
    <citation type="submission" date="2017-02" db="EMBL/GenBank/DDBJ databases">
        <authorList>
            <person name="Peterson S.W."/>
        </authorList>
    </citation>
    <scope>NUCLEOTIDE SEQUENCE [LARGE SCALE GENOMIC DNA]</scope>
    <source>
        <strain evidence="2 3">42ea</strain>
    </source>
</reference>
<dbReference type="PANTHER" id="PTHR33336:SF3">
    <property type="entry name" value="ABM DOMAIN-CONTAINING PROTEIN"/>
    <property type="match status" value="1"/>
</dbReference>
<dbReference type="AlphaFoldDB" id="A0A1R4KEB5"/>
<dbReference type="SUPFAM" id="SSF54909">
    <property type="entry name" value="Dimeric alpha+beta barrel"/>
    <property type="match status" value="1"/>
</dbReference>
<feature type="domain" description="ABM" evidence="1">
    <location>
        <begin position="2"/>
        <end position="90"/>
    </location>
</feature>
<dbReference type="RefSeq" id="WP_087059662.1">
    <property type="nucleotide sequence ID" value="NZ_FUKW01000133.1"/>
</dbReference>
<dbReference type="GO" id="GO:0003824">
    <property type="term" value="F:catalytic activity"/>
    <property type="evidence" value="ECO:0007669"/>
    <property type="project" value="TreeGrafter"/>
</dbReference>
<dbReference type="EMBL" id="FUKW01000133">
    <property type="protein sequence ID" value="SJN42638.1"/>
    <property type="molecule type" value="Genomic_DNA"/>
</dbReference>
<proteinExistence type="predicted"/>
<dbReference type="PANTHER" id="PTHR33336">
    <property type="entry name" value="QUINOL MONOOXYGENASE YGIN-RELATED"/>
    <property type="match status" value="1"/>
</dbReference>
<protein>
    <recommendedName>
        <fullName evidence="1">ABM domain-containing protein</fullName>
    </recommendedName>
</protein>
<evidence type="ECO:0000259" key="1">
    <source>
        <dbReference type="PROSITE" id="PS51725"/>
    </source>
</evidence>
<name>A0A1R4KEB5_9LACT</name>